<reference evidence="4" key="1">
    <citation type="journal article" date="2019" name="Int. J. Syst. Evol. Microbiol.">
        <title>The Global Catalogue of Microorganisms (GCM) 10K type strain sequencing project: providing services to taxonomists for standard genome sequencing and annotation.</title>
        <authorList>
            <consortium name="The Broad Institute Genomics Platform"/>
            <consortium name="The Broad Institute Genome Sequencing Center for Infectious Disease"/>
            <person name="Wu L."/>
            <person name="Ma J."/>
        </authorList>
    </citation>
    <scope>NUCLEOTIDE SEQUENCE [LARGE SCALE GENOMIC DNA]</scope>
    <source>
        <strain evidence="4">CGMCC 4.7132</strain>
    </source>
</reference>
<dbReference type="EMBL" id="JBHSFP010000021">
    <property type="protein sequence ID" value="MFC4534243.1"/>
    <property type="molecule type" value="Genomic_DNA"/>
</dbReference>
<dbReference type="PROSITE" id="PS51257">
    <property type="entry name" value="PROKAR_LIPOPROTEIN"/>
    <property type="match status" value="1"/>
</dbReference>
<comment type="caution">
    <text evidence="3">The sequence shown here is derived from an EMBL/GenBank/DDBJ whole genome shotgun (WGS) entry which is preliminary data.</text>
</comment>
<proteinExistence type="predicted"/>
<sequence length="179" mass="19096">MRTRFLVVCLLPLLLVATAACTAPADGKGVASAGGSAEPSATASLSLLDQGIRWARCMREHGVPQPDPVVTNGDGVRYEGLTKDAVDGSVLKKAQEACEKLRPVLPADVREMKQGLSRLFARCMREQGVEDFPDPEPDGRFVIEPPVENDPRFPAAKETCDAREDAAAASARPSSRPSP</sequence>
<feature type="compositionally biased region" description="Low complexity" evidence="1">
    <location>
        <begin position="167"/>
        <end position="179"/>
    </location>
</feature>
<feature type="region of interest" description="Disordered" evidence="1">
    <location>
        <begin position="129"/>
        <end position="179"/>
    </location>
</feature>
<evidence type="ECO:0000313" key="4">
    <source>
        <dbReference type="Proteomes" id="UP001596004"/>
    </source>
</evidence>
<dbReference type="RefSeq" id="WP_380844501.1">
    <property type="nucleotide sequence ID" value="NZ_JBHSFP010000021.1"/>
</dbReference>
<feature type="signal peptide" evidence="2">
    <location>
        <begin position="1"/>
        <end position="25"/>
    </location>
</feature>
<gene>
    <name evidence="3" type="ORF">ACFO60_26085</name>
</gene>
<feature type="chain" id="PRO_5045731254" description="Lipoprotein" evidence="2">
    <location>
        <begin position="26"/>
        <end position="179"/>
    </location>
</feature>
<keyword evidence="2" id="KW-0732">Signal</keyword>
<evidence type="ECO:0000313" key="3">
    <source>
        <dbReference type="EMBL" id="MFC4534243.1"/>
    </source>
</evidence>
<name>A0ABV9CMR4_9ACTN</name>
<evidence type="ECO:0000256" key="2">
    <source>
        <dbReference type="SAM" id="SignalP"/>
    </source>
</evidence>
<accession>A0ABV9CMR4</accession>
<organism evidence="3 4">
    <name type="scientific">Sphaerisporangium dianthi</name>
    <dbReference type="NCBI Taxonomy" id="1436120"/>
    <lineage>
        <taxon>Bacteria</taxon>
        <taxon>Bacillati</taxon>
        <taxon>Actinomycetota</taxon>
        <taxon>Actinomycetes</taxon>
        <taxon>Streptosporangiales</taxon>
        <taxon>Streptosporangiaceae</taxon>
        <taxon>Sphaerisporangium</taxon>
    </lineage>
</organism>
<evidence type="ECO:0008006" key="5">
    <source>
        <dbReference type="Google" id="ProtNLM"/>
    </source>
</evidence>
<dbReference type="Proteomes" id="UP001596004">
    <property type="component" value="Unassembled WGS sequence"/>
</dbReference>
<evidence type="ECO:0000256" key="1">
    <source>
        <dbReference type="SAM" id="MobiDB-lite"/>
    </source>
</evidence>
<keyword evidence="4" id="KW-1185">Reference proteome</keyword>
<protein>
    <recommendedName>
        <fullName evidence="5">Lipoprotein</fullName>
    </recommendedName>
</protein>